<keyword evidence="1" id="KW-0687">Ribonucleoprotein</keyword>
<organism evidence="4 5">
    <name type="scientific">Heterocephalus glaber</name>
    <name type="common">Naked mole rat</name>
    <dbReference type="NCBI Taxonomy" id="10181"/>
    <lineage>
        <taxon>Eukaryota</taxon>
        <taxon>Metazoa</taxon>
        <taxon>Chordata</taxon>
        <taxon>Craniata</taxon>
        <taxon>Vertebrata</taxon>
        <taxon>Euteleostomi</taxon>
        <taxon>Mammalia</taxon>
        <taxon>Eutheria</taxon>
        <taxon>Euarchontoglires</taxon>
        <taxon>Glires</taxon>
        <taxon>Rodentia</taxon>
        <taxon>Hystricomorpha</taxon>
        <taxon>Bathyergidae</taxon>
        <taxon>Heterocephalus</taxon>
    </lineage>
</organism>
<sequence>MGRGVVTGDAAIFGRSAVVGGVQPRGREALPGGPDESESPAGRAQAAGAARSCGRCGGELARSLPSLAHSLLGLPGGCWQMLGSRLRDAPARRRCGTDQAQDVKKIEKFHSQLMRLMVAKESRSVAMETD</sequence>
<dbReference type="AlphaFoldDB" id="G5C8W6"/>
<dbReference type="GO" id="GO:0008312">
    <property type="term" value="F:7S RNA binding"/>
    <property type="evidence" value="ECO:0007669"/>
    <property type="project" value="InterPro"/>
</dbReference>
<gene>
    <name evidence="4" type="ORF">GW7_03769</name>
</gene>
<evidence type="ECO:0000256" key="1">
    <source>
        <dbReference type="ARBA" id="ARBA00023135"/>
    </source>
</evidence>
<comment type="function">
    <text evidence="2">Component of the signal recognition particle (SRP) complex, a ribonucleoprotein complex that mediates the cotranslational targeting of secretory and membrane proteins to the endoplasmic reticulum (ER). SRP9 together with SRP14 and the Alu portion of the SRP RNA, constitutes the elongation arrest domain of SRP. The complex of SRP9 and SRP14 is required for SRP RNA binding.</text>
</comment>
<protein>
    <submittedName>
        <fullName evidence="4">Signal recognition particle 9 kDa protein</fullName>
    </submittedName>
</protein>
<keyword evidence="1" id="KW-0733">Signal recognition particle</keyword>
<dbReference type="InterPro" id="IPR009018">
    <property type="entry name" value="Signal_recog_particle_SRP9/14"/>
</dbReference>
<reference evidence="4 5" key="1">
    <citation type="journal article" date="2011" name="Nature">
        <title>Genome sequencing reveals insights into physiology and longevity of the naked mole rat.</title>
        <authorList>
            <person name="Kim E.B."/>
            <person name="Fang X."/>
            <person name="Fushan A.A."/>
            <person name="Huang Z."/>
            <person name="Lobanov A.V."/>
            <person name="Han L."/>
            <person name="Marino S.M."/>
            <person name="Sun X."/>
            <person name="Turanov A.A."/>
            <person name="Yang P."/>
            <person name="Yim S.H."/>
            <person name="Zhao X."/>
            <person name="Kasaikina M.V."/>
            <person name="Stoletzki N."/>
            <person name="Peng C."/>
            <person name="Polak P."/>
            <person name="Xiong Z."/>
            <person name="Kiezun A."/>
            <person name="Zhu Y."/>
            <person name="Chen Y."/>
            <person name="Kryukov G.V."/>
            <person name="Zhang Q."/>
            <person name="Peshkin L."/>
            <person name="Yang L."/>
            <person name="Bronson R.T."/>
            <person name="Buffenstein R."/>
            <person name="Wang B."/>
            <person name="Han C."/>
            <person name="Li Q."/>
            <person name="Chen L."/>
            <person name="Zhao W."/>
            <person name="Sunyaev S.R."/>
            <person name="Park T.J."/>
            <person name="Zhang G."/>
            <person name="Wang J."/>
            <person name="Gladyshev V.N."/>
        </authorList>
    </citation>
    <scope>NUCLEOTIDE SEQUENCE [LARGE SCALE GENOMIC DNA]</scope>
</reference>
<dbReference type="Gene3D" id="3.30.720.10">
    <property type="entry name" value="Signal recognition particle alu RNA binding heterodimer, srp9/1"/>
    <property type="match status" value="1"/>
</dbReference>
<dbReference type="STRING" id="10181.G5C8W6"/>
<dbReference type="GO" id="GO:0005786">
    <property type="term" value="C:signal recognition particle, endoplasmic reticulum targeting"/>
    <property type="evidence" value="ECO:0007669"/>
    <property type="project" value="UniProtKB-KW"/>
</dbReference>
<dbReference type="InParanoid" id="G5C8W6"/>
<proteinExistence type="predicted"/>
<dbReference type="GO" id="GO:0006614">
    <property type="term" value="P:SRP-dependent cotranslational protein targeting to membrane"/>
    <property type="evidence" value="ECO:0007669"/>
    <property type="project" value="InterPro"/>
</dbReference>
<name>G5C8W6_HETGA</name>
<evidence type="ECO:0000256" key="3">
    <source>
        <dbReference type="SAM" id="MobiDB-lite"/>
    </source>
</evidence>
<evidence type="ECO:0000256" key="2">
    <source>
        <dbReference type="ARBA" id="ARBA00045462"/>
    </source>
</evidence>
<evidence type="ECO:0000313" key="4">
    <source>
        <dbReference type="EMBL" id="EHB17977.1"/>
    </source>
</evidence>
<dbReference type="Proteomes" id="UP000006813">
    <property type="component" value="Unassembled WGS sequence"/>
</dbReference>
<accession>G5C8W6</accession>
<evidence type="ECO:0000313" key="5">
    <source>
        <dbReference type="Proteomes" id="UP000006813"/>
    </source>
</evidence>
<dbReference type="EMBL" id="JH173933">
    <property type="protein sequence ID" value="EHB17977.1"/>
    <property type="molecule type" value="Genomic_DNA"/>
</dbReference>
<feature type="region of interest" description="Disordered" evidence="3">
    <location>
        <begin position="23"/>
        <end position="48"/>
    </location>
</feature>